<comment type="cofactor">
    <cofactor evidence="6">
        <name>Mg(2+)</name>
        <dbReference type="ChEBI" id="CHEBI:18420"/>
    </cofactor>
</comment>
<keyword evidence="6" id="KW-0808">Transferase</keyword>
<name>A0ABW4B1T9_9GAMM</name>
<dbReference type="NCBIfam" id="TIGR00177">
    <property type="entry name" value="molyb_syn"/>
    <property type="match status" value="1"/>
</dbReference>
<dbReference type="PANTHER" id="PTHR10192">
    <property type="entry name" value="MOLYBDOPTERIN BIOSYNTHESIS PROTEIN"/>
    <property type="match status" value="1"/>
</dbReference>
<dbReference type="Proteomes" id="UP001597059">
    <property type="component" value="Unassembled WGS sequence"/>
</dbReference>
<dbReference type="InterPro" id="IPR036425">
    <property type="entry name" value="MoaB/Mog-like_dom_sf"/>
</dbReference>
<keyword evidence="9" id="KW-1185">Reference proteome</keyword>
<proteinExistence type="inferred from homology"/>
<dbReference type="Pfam" id="PF03454">
    <property type="entry name" value="MoeA_C"/>
    <property type="match status" value="1"/>
</dbReference>
<protein>
    <recommendedName>
        <fullName evidence="6">Molybdopterin molybdenumtransferase</fullName>
        <ecNumber evidence="6">2.10.1.1</ecNumber>
    </recommendedName>
</protein>
<dbReference type="EC" id="2.10.1.1" evidence="6"/>
<evidence type="ECO:0000256" key="2">
    <source>
        <dbReference type="ARBA" id="ARBA00005046"/>
    </source>
</evidence>
<comment type="catalytic activity">
    <reaction evidence="5">
        <text>adenylyl-molybdopterin + molybdate = Mo-molybdopterin + AMP + H(+)</text>
        <dbReference type="Rhea" id="RHEA:35047"/>
        <dbReference type="ChEBI" id="CHEBI:15378"/>
        <dbReference type="ChEBI" id="CHEBI:36264"/>
        <dbReference type="ChEBI" id="CHEBI:62727"/>
        <dbReference type="ChEBI" id="CHEBI:71302"/>
        <dbReference type="ChEBI" id="CHEBI:456215"/>
        <dbReference type="EC" id="2.10.1.1"/>
    </reaction>
</comment>
<dbReference type="PROSITE" id="PS01079">
    <property type="entry name" value="MOCF_BIOSYNTHESIS_2"/>
    <property type="match status" value="1"/>
</dbReference>
<keyword evidence="6" id="KW-0479">Metal-binding</keyword>
<feature type="domain" description="MoaB/Mog" evidence="7">
    <location>
        <begin position="179"/>
        <end position="316"/>
    </location>
</feature>
<evidence type="ECO:0000259" key="7">
    <source>
        <dbReference type="SMART" id="SM00852"/>
    </source>
</evidence>
<dbReference type="InterPro" id="IPR005111">
    <property type="entry name" value="MoeA_C_domain_IV"/>
</dbReference>
<dbReference type="InterPro" id="IPR005110">
    <property type="entry name" value="MoeA_linker/N"/>
</dbReference>
<comment type="caution">
    <text evidence="8">The sequence shown here is derived from an EMBL/GenBank/DDBJ whole genome shotgun (WGS) entry which is preliminary data.</text>
</comment>
<evidence type="ECO:0000313" key="8">
    <source>
        <dbReference type="EMBL" id="MFD1384128.1"/>
    </source>
</evidence>
<dbReference type="InterPro" id="IPR036135">
    <property type="entry name" value="MoeA_linker/N_sf"/>
</dbReference>
<evidence type="ECO:0000256" key="6">
    <source>
        <dbReference type="RuleBase" id="RU365090"/>
    </source>
</evidence>
<sequence length="398" mass="42398">MSSLMPLQQALEKAQGELQIKVAQETINLSQALNRVLAKDVIAPLDVPPAANSAMDGYAINTADFEQSKQPLLKVSQRITAGDPTEPLKPGTCARIFTGAELPLGANAVVMQEDTQLEEEAVRFLATPSHGENVRPAGQDIQQGSTILRRGKRLSPVDLGVIASVGITTVEVYQPLKVGILTTGDELVTPGQPLKAGQIYNSNGPLLEALIQTAGHQVSLHKHAEDSIESTEQALLELSQVADVIISTGGVSVGDEDHVKATIEKHGQLHLWKIAIKPGKPLVFAKVMETPFIGLPGNPSSTLVTFHLFARLTLAKAAGEHLCFPTGYSVQCGFSRKANQSRDEFLRVTLHEGVAKPHPQQSSGALLAASQSDGYLHVPAGQAPTPGSELLFYPFSGF</sequence>
<dbReference type="PANTHER" id="PTHR10192:SF5">
    <property type="entry name" value="GEPHYRIN"/>
    <property type="match status" value="1"/>
</dbReference>
<evidence type="ECO:0000256" key="1">
    <source>
        <dbReference type="ARBA" id="ARBA00002901"/>
    </source>
</evidence>
<reference evidence="9" key="1">
    <citation type="journal article" date="2019" name="Int. J. Syst. Evol. Microbiol.">
        <title>The Global Catalogue of Microorganisms (GCM) 10K type strain sequencing project: providing services to taxonomists for standard genome sequencing and annotation.</title>
        <authorList>
            <consortium name="The Broad Institute Genomics Platform"/>
            <consortium name="The Broad Institute Genome Sequencing Center for Infectious Disease"/>
            <person name="Wu L."/>
            <person name="Ma J."/>
        </authorList>
    </citation>
    <scope>NUCLEOTIDE SEQUENCE [LARGE SCALE GENOMIC DNA]</scope>
    <source>
        <strain evidence="9">JCM 30774</strain>
    </source>
</reference>
<dbReference type="EMBL" id="JBHTMN010000014">
    <property type="protein sequence ID" value="MFD1384128.1"/>
    <property type="molecule type" value="Genomic_DNA"/>
</dbReference>
<dbReference type="SUPFAM" id="SSF53218">
    <property type="entry name" value="Molybdenum cofactor biosynthesis proteins"/>
    <property type="match status" value="1"/>
</dbReference>
<dbReference type="Gene3D" id="2.170.190.11">
    <property type="entry name" value="Molybdopterin biosynthesis moea protein, domain 3"/>
    <property type="match status" value="1"/>
</dbReference>
<dbReference type="SMART" id="SM00852">
    <property type="entry name" value="MoCF_biosynth"/>
    <property type="match status" value="1"/>
</dbReference>
<keyword evidence="4 6" id="KW-0501">Molybdenum cofactor biosynthesis</keyword>
<dbReference type="SUPFAM" id="SSF63882">
    <property type="entry name" value="MoeA N-terminal region -like"/>
    <property type="match status" value="1"/>
</dbReference>
<keyword evidence="6" id="KW-0500">Molybdenum</keyword>
<dbReference type="Pfam" id="PF03453">
    <property type="entry name" value="MoeA_N"/>
    <property type="match status" value="1"/>
</dbReference>
<comment type="similarity">
    <text evidence="3 6">Belongs to the MoeA family.</text>
</comment>
<dbReference type="InterPro" id="IPR038987">
    <property type="entry name" value="MoeA-like"/>
</dbReference>
<dbReference type="InterPro" id="IPR036688">
    <property type="entry name" value="MoeA_C_domain_IV_sf"/>
</dbReference>
<dbReference type="Gene3D" id="3.40.980.10">
    <property type="entry name" value="MoaB/Mog-like domain"/>
    <property type="match status" value="1"/>
</dbReference>
<dbReference type="SUPFAM" id="SSF63867">
    <property type="entry name" value="MoeA C-terminal domain-like"/>
    <property type="match status" value="1"/>
</dbReference>
<evidence type="ECO:0000256" key="3">
    <source>
        <dbReference type="ARBA" id="ARBA00010763"/>
    </source>
</evidence>
<organism evidence="8 9">
    <name type="scientific">Rhodanobacter aciditrophus</name>
    <dbReference type="NCBI Taxonomy" id="1623218"/>
    <lineage>
        <taxon>Bacteria</taxon>
        <taxon>Pseudomonadati</taxon>
        <taxon>Pseudomonadota</taxon>
        <taxon>Gammaproteobacteria</taxon>
        <taxon>Lysobacterales</taxon>
        <taxon>Rhodanobacteraceae</taxon>
        <taxon>Rhodanobacter</taxon>
    </lineage>
</organism>
<dbReference type="Pfam" id="PF00994">
    <property type="entry name" value="MoCF_biosynth"/>
    <property type="match status" value="1"/>
</dbReference>
<keyword evidence="6" id="KW-0460">Magnesium</keyword>
<evidence type="ECO:0000313" key="9">
    <source>
        <dbReference type="Proteomes" id="UP001597059"/>
    </source>
</evidence>
<comment type="pathway">
    <text evidence="2 6">Cofactor biosynthesis; molybdopterin biosynthesis.</text>
</comment>
<dbReference type="InterPro" id="IPR008284">
    <property type="entry name" value="MoCF_biosynth_CS"/>
</dbReference>
<gene>
    <name evidence="8" type="primary">glp</name>
    <name evidence="8" type="ORF">ACFQ45_12160</name>
</gene>
<dbReference type="Gene3D" id="2.40.340.10">
    <property type="entry name" value="MoeA, C-terminal, domain IV"/>
    <property type="match status" value="1"/>
</dbReference>
<dbReference type="CDD" id="cd00887">
    <property type="entry name" value="MoeA"/>
    <property type="match status" value="1"/>
</dbReference>
<dbReference type="Gene3D" id="3.90.105.10">
    <property type="entry name" value="Molybdopterin biosynthesis moea protein, domain 2"/>
    <property type="match status" value="1"/>
</dbReference>
<dbReference type="NCBIfam" id="NF045515">
    <property type="entry name" value="Glp_gephyrin"/>
    <property type="match status" value="1"/>
</dbReference>
<evidence type="ECO:0000256" key="4">
    <source>
        <dbReference type="ARBA" id="ARBA00023150"/>
    </source>
</evidence>
<accession>A0ABW4B1T9</accession>
<dbReference type="RefSeq" id="WP_377368060.1">
    <property type="nucleotide sequence ID" value="NZ_JBHTMN010000014.1"/>
</dbReference>
<comment type="function">
    <text evidence="1 6">Catalyzes the insertion of molybdate into adenylated molybdopterin with the concomitant release of AMP.</text>
</comment>
<dbReference type="InterPro" id="IPR001453">
    <property type="entry name" value="MoaB/Mog_dom"/>
</dbReference>
<evidence type="ECO:0000256" key="5">
    <source>
        <dbReference type="ARBA" id="ARBA00047317"/>
    </source>
</evidence>